<organism evidence="1 2">
    <name type="scientific">Paspalum notatum var. saurae</name>
    <dbReference type="NCBI Taxonomy" id="547442"/>
    <lineage>
        <taxon>Eukaryota</taxon>
        <taxon>Viridiplantae</taxon>
        <taxon>Streptophyta</taxon>
        <taxon>Embryophyta</taxon>
        <taxon>Tracheophyta</taxon>
        <taxon>Spermatophyta</taxon>
        <taxon>Magnoliopsida</taxon>
        <taxon>Liliopsida</taxon>
        <taxon>Poales</taxon>
        <taxon>Poaceae</taxon>
        <taxon>PACMAD clade</taxon>
        <taxon>Panicoideae</taxon>
        <taxon>Andropogonodae</taxon>
        <taxon>Paspaleae</taxon>
        <taxon>Paspalinae</taxon>
        <taxon>Paspalum</taxon>
    </lineage>
</organism>
<reference evidence="1 2" key="1">
    <citation type="submission" date="2024-02" db="EMBL/GenBank/DDBJ databases">
        <title>High-quality chromosome-scale genome assembly of Pensacola bahiagrass (Paspalum notatum Flugge var. saurae).</title>
        <authorList>
            <person name="Vega J.M."/>
            <person name="Podio M."/>
            <person name="Orjuela J."/>
            <person name="Siena L.A."/>
            <person name="Pessino S.C."/>
            <person name="Combes M.C."/>
            <person name="Mariac C."/>
            <person name="Albertini E."/>
            <person name="Pupilli F."/>
            <person name="Ortiz J.P.A."/>
            <person name="Leblanc O."/>
        </authorList>
    </citation>
    <scope>NUCLEOTIDE SEQUENCE [LARGE SCALE GENOMIC DNA]</scope>
    <source>
        <strain evidence="1">R1</strain>
        <tissue evidence="1">Leaf</tissue>
    </source>
</reference>
<dbReference type="GO" id="GO:0005737">
    <property type="term" value="C:cytoplasm"/>
    <property type="evidence" value="ECO:0007669"/>
    <property type="project" value="TreeGrafter"/>
</dbReference>
<dbReference type="InterPro" id="IPR027523">
    <property type="entry name" value="CLU_prot"/>
</dbReference>
<dbReference type="EMBL" id="CP144750">
    <property type="protein sequence ID" value="WVZ78502.1"/>
    <property type="molecule type" value="Genomic_DNA"/>
</dbReference>
<gene>
    <name evidence="1" type="ORF">U9M48_026204</name>
</gene>
<proteinExistence type="predicted"/>
<protein>
    <submittedName>
        <fullName evidence="1">Uncharacterized protein</fullName>
    </submittedName>
</protein>
<evidence type="ECO:0000313" key="2">
    <source>
        <dbReference type="Proteomes" id="UP001341281"/>
    </source>
</evidence>
<accession>A0AAQ3TUT8</accession>
<dbReference type="Proteomes" id="UP001341281">
    <property type="component" value="Chromosome 06"/>
</dbReference>
<sequence length="214" mass="23970">MDSRWHRQAGGAATYLCVPCSIVGTRFEVLQHVVYVLRLVIPCFLCRCPAHIDGRGQEIGREEEIGYCVDPVVSFIRCSIARMHEEIKPLPSPPSTAELPFILSHRVRQQAPAPLFPAFIPATLLPVFPCIKGTNCSGPRSLEELTKMTHNFYDDTTLPKLVPDFASLELSLVDERIMSDFMHTRGLNMSSFSCIMGVELAEQLEFEGDLCYHA</sequence>
<dbReference type="AlphaFoldDB" id="A0AAQ3TUT8"/>
<dbReference type="PANTHER" id="PTHR12601">
    <property type="entry name" value="EUKARYOTIC TRANSLATION INITIATION FACTOR 3 SUBUNIT EIF-3"/>
    <property type="match status" value="1"/>
</dbReference>
<evidence type="ECO:0000313" key="1">
    <source>
        <dbReference type="EMBL" id="WVZ78502.1"/>
    </source>
</evidence>
<dbReference type="PANTHER" id="PTHR12601:SF45">
    <property type="entry name" value="PROTEIN REDUCED CHLOROPLAST COVERAGE 3"/>
    <property type="match status" value="1"/>
</dbReference>
<keyword evidence="2" id="KW-1185">Reference proteome</keyword>
<name>A0AAQ3TUT8_PASNO</name>